<dbReference type="HOGENOM" id="CLU_3410713_0_0_1"/>
<gene>
    <name evidence="1" type="ORF">PDIP_69540</name>
</gene>
<accession>K9FG70</accession>
<evidence type="ECO:0000313" key="1">
    <source>
        <dbReference type="EMBL" id="EKV08224.1"/>
    </source>
</evidence>
<organism evidence="1 2">
    <name type="scientific">Penicillium digitatum (strain Pd1 / CECT 20795)</name>
    <name type="common">Green mold</name>
    <dbReference type="NCBI Taxonomy" id="1170230"/>
    <lineage>
        <taxon>Eukaryota</taxon>
        <taxon>Fungi</taxon>
        <taxon>Dikarya</taxon>
        <taxon>Ascomycota</taxon>
        <taxon>Pezizomycotina</taxon>
        <taxon>Eurotiomycetes</taxon>
        <taxon>Eurotiomycetidae</taxon>
        <taxon>Eurotiales</taxon>
        <taxon>Aspergillaceae</taxon>
        <taxon>Penicillium</taxon>
    </lineage>
</organism>
<evidence type="ECO:0000313" key="2">
    <source>
        <dbReference type="Proteomes" id="UP000009886"/>
    </source>
</evidence>
<dbReference type="VEuPathDB" id="FungiDB:PDIP_69540"/>
<reference evidence="2" key="1">
    <citation type="journal article" date="2012" name="BMC Genomics">
        <title>Genome sequence of the necrotrophic fungus Penicillium digitatum, the main postharvest pathogen of citrus.</title>
        <authorList>
            <person name="Marcet-Houben M."/>
            <person name="Ballester A.-R."/>
            <person name="de la Fuente B."/>
            <person name="Harries E."/>
            <person name="Marcos J.F."/>
            <person name="Gonzalez-Candelas L."/>
            <person name="Gabaldon T."/>
        </authorList>
    </citation>
    <scope>NUCLEOTIDE SEQUENCE [LARGE SCALE GENOMIC DNA]</scope>
    <source>
        <strain evidence="2">Pd1 / CECT 20795</strain>
    </source>
</reference>
<sequence length="29" mass="3078">MCISVYTSRKCRSGVGSSNNKIDCAAQVV</sequence>
<proteinExistence type="predicted"/>
<name>K9FG70_PEND1</name>
<dbReference type="Proteomes" id="UP000009886">
    <property type="component" value="Unassembled WGS sequence"/>
</dbReference>
<protein>
    <submittedName>
        <fullName evidence="1">Uncharacterized protein</fullName>
    </submittedName>
</protein>
<dbReference type="KEGG" id="pdp:PDIP_69540"/>
<dbReference type="EMBL" id="AKCU01000443">
    <property type="protein sequence ID" value="EKV08224.1"/>
    <property type="molecule type" value="Genomic_DNA"/>
</dbReference>
<dbReference type="AlphaFoldDB" id="K9FG70"/>
<comment type="caution">
    <text evidence="1">The sequence shown here is derived from an EMBL/GenBank/DDBJ whole genome shotgun (WGS) entry which is preliminary data.</text>
</comment>